<dbReference type="OrthoDB" id="8392264at2"/>
<accession>A0A1C3UF28</accession>
<dbReference type="Proteomes" id="UP000199435">
    <property type="component" value="Unassembled WGS sequence"/>
</dbReference>
<gene>
    <name evidence="1" type="ORF">GA0061102_1003153</name>
</gene>
<evidence type="ECO:0000313" key="1">
    <source>
        <dbReference type="EMBL" id="SCB14136.1"/>
    </source>
</evidence>
<proteinExistence type="predicted"/>
<dbReference type="AlphaFoldDB" id="A0A1C3UF28"/>
<dbReference type="STRING" id="411945.GA0061102_1003153"/>
<reference evidence="2" key="1">
    <citation type="submission" date="2016-08" db="EMBL/GenBank/DDBJ databases">
        <authorList>
            <person name="Varghese N."/>
            <person name="Submissions Spin"/>
        </authorList>
    </citation>
    <scope>NUCLEOTIDE SEQUENCE [LARGE SCALE GENOMIC DNA]</scope>
    <source>
        <strain evidence="2">HAMBI 2971</strain>
    </source>
</reference>
<evidence type="ECO:0000313" key="2">
    <source>
        <dbReference type="Proteomes" id="UP000199435"/>
    </source>
</evidence>
<protein>
    <submittedName>
        <fullName evidence="1">Uncharacterized protein</fullName>
    </submittedName>
</protein>
<organism evidence="1 2">
    <name type="scientific">Rhizobium miluonense</name>
    <dbReference type="NCBI Taxonomy" id="411945"/>
    <lineage>
        <taxon>Bacteria</taxon>
        <taxon>Pseudomonadati</taxon>
        <taxon>Pseudomonadota</taxon>
        <taxon>Alphaproteobacteria</taxon>
        <taxon>Hyphomicrobiales</taxon>
        <taxon>Rhizobiaceae</taxon>
        <taxon>Rhizobium/Agrobacterium group</taxon>
        <taxon>Rhizobium</taxon>
    </lineage>
</organism>
<sequence length="96" mass="10643">MEDRTKVIEELSVEEREEILIDVALTLEGAAREALVEGDKQFAAFSSNMAEAIRVNADELARDDPESADEVLKQAAEVISQFKATHPYRLISTAVH</sequence>
<dbReference type="EMBL" id="FMAH01000003">
    <property type="protein sequence ID" value="SCB14136.1"/>
    <property type="molecule type" value="Genomic_DNA"/>
</dbReference>
<name>A0A1C3UF28_9HYPH</name>
<dbReference type="RefSeq" id="WP_092844525.1">
    <property type="nucleotide sequence ID" value="NZ_FMAH01000003.1"/>
</dbReference>
<keyword evidence="2" id="KW-1185">Reference proteome</keyword>